<reference evidence="1" key="1">
    <citation type="submission" date="2023-04" db="EMBL/GenBank/DDBJ databases">
        <authorList>
            <consortium name="ELIXIR-Norway"/>
        </authorList>
    </citation>
    <scope>NUCLEOTIDE SEQUENCE [LARGE SCALE GENOMIC DNA]</scope>
</reference>
<evidence type="ECO:0000313" key="1">
    <source>
        <dbReference type="EMBL" id="CAI9156850.1"/>
    </source>
</evidence>
<accession>A0ABN8Y5I9</accession>
<name>A0ABN8Y5I9_RANTA</name>
<protein>
    <submittedName>
        <fullName evidence="1">Uncharacterized protein</fullName>
    </submittedName>
</protein>
<organism evidence="1 2">
    <name type="scientific">Rangifer tarandus platyrhynchus</name>
    <name type="common">Svalbard reindeer</name>
    <dbReference type="NCBI Taxonomy" id="3082113"/>
    <lineage>
        <taxon>Eukaryota</taxon>
        <taxon>Metazoa</taxon>
        <taxon>Chordata</taxon>
        <taxon>Craniata</taxon>
        <taxon>Vertebrata</taxon>
        <taxon>Euteleostomi</taxon>
        <taxon>Mammalia</taxon>
        <taxon>Eutheria</taxon>
        <taxon>Laurasiatheria</taxon>
        <taxon>Artiodactyla</taxon>
        <taxon>Ruminantia</taxon>
        <taxon>Pecora</taxon>
        <taxon>Cervidae</taxon>
        <taxon>Odocoileinae</taxon>
        <taxon>Rangifer</taxon>
    </lineage>
</organism>
<keyword evidence="2" id="KW-1185">Reference proteome</keyword>
<dbReference type="EMBL" id="OX459951">
    <property type="protein sequence ID" value="CAI9156850.1"/>
    <property type="molecule type" value="Genomic_DNA"/>
</dbReference>
<gene>
    <name evidence="1" type="ORF">MRATA1EN1_LOCUS5812</name>
</gene>
<proteinExistence type="predicted"/>
<dbReference type="Proteomes" id="UP001176941">
    <property type="component" value="Chromosome 15"/>
</dbReference>
<evidence type="ECO:0000313" key="2">
    <source>
        <dbReference type="Proteomes" id="UP001176941"/>
    </source>
</evidence>
<sequence>MLAGLPVLGDTGFKFTNTSSNNQDSTVSLGCACNHVFDEVSVSRGINNGNIVLAGLKFPQGDINGDTTVTFCFQFVQDQAYLKEPFPISAASVSNFSIVLLSIPPHL</sequence>